<protein>
    <submittedName>
        <fullName evidence="2">Uncharacterized protein</fullName>
    </submittedName>
</protein>
<keyword evidence="1" id="KW-0472">Membrane</keyword>
<keyword evidence="3" id="KW-1185">Reference proteome</keyword>
<evidence type="ECO:0000313" key="3">
    <source>
        <dbReference type="Proteomes" id="UP000030689"/>
    </source>
</evidence>
<dbReference type="Gramene" id="ESQ49519">
    <property type="protein sequence ID" value="ESQ49519"/>
    <property type="gene ID" value="EUTSA_v10021778mg"/>
</dbReference>
<keyword evidence="1" id="KW-1133">Transmembrane helix</keyword>
<evidence type="ECO:0000313" key="2">
    <source>
        <dbReference type="EMBL" id="ESQ49519.1"/>
    </source>
</evidence>
<dbReference type="KEGG" id="eus:EUTSA_v10021778mg"/>
<feature type="transmembrane region" description="Helical" evidence="1">
    <location>
        <begin position="44"/>
        <end position="68"/>
    </location>
</feature>
<evidence type="ECO:0000256" key="1">
    <source>
        <dbReference type="SAM" id="Phobius"/>
    </source>
</evidence>
<dbReference type="Proteomes" id="UP000030689">
    <property type="component" value="Unassembled WGS sequence"/>
</dbReference>
<accession>V4M0C4</accession>
<feature type="transmembrane region" description="Helical" evidence="1">
    <location>
        <begin position="98"/>
        <end position="119"/>
    </location>
</feature>
<dbReference type="EMBL" id="KI517408">
    <property type="protein sequence ID" value="ESQ49519.1"/>
    <property type="molecule type" value="Genomic_DNA"/>
</dbReference>
<dbReference type="AlphaFoldDB" id="V4M0C4"/>
<sequence length="122" mass="13933">MMRAVRSFIAQYYRRGKSCDPTSSRSHYSDVDPIKSGHPDAGNLLLTGYLLDIGIGLASGCGIAALMFGNQAGESKRIEEDWKNQQLKLDGYEKRMDLWKYFCKTHLIIYFVFSSFLCFRLC</sequence>
<keyword evidence="1" id="KW-0812">Transmembrane</keyword>
<gene>
    <name evidence="2" type="ORF">EUTSA_v10021778mg</name>
</gene>
<organism evidence="2 3">
    <name type="scientific">Eutrema salsugineum</name>
    <name type="common">Saltwater cress</name>
    <name type="synonym">Sisymbrium salsugineum</name>
    <dbReference type="NCBI Taxonomy" id="72664"/>
    <lineage>
        <taxon>Eukaryota</taxon>
        <taxon>Viridiplantae</taxon>
        <taxon>Streptophyta</taxon>
        <taxon>Embryophyta</taxon>
        <taxon>Tracheophyta</taxon>
        <taxon>Spermatophyta</taxon>
        <taxon>Magnoliopsida</taxon>
        <taxon>eudicotyledons</taxon>
        <taxon>Gunneridae</taxon>
        <taxon>Pentapetalae</taxon>
        <taxon>rosids</taxon>
        <taxon>malvids</taxon>
        <taxon>Brassicales</taxon>
        <taxon>Brassicaceae</taxon>
        <taxon>Eutremeae</taxon>
        <taxon>Eutrema</taxon>
    </lineage>
</organism>
<name>V4M0C4_EUTSA</name>
<reference evidence="2 3" key="1">
    <citation type="journal article" date="2013" name="Front. Plant Sci.">
        <title>The Reference Genome of the Halophytic Plant Eutrema salsugineum.</title>
        <authorList>
            <person name="Yang R."/>
            <person name="Jarvis D.E."/>
            <person name="Chen H."/>
            <person name="Beilstein M.A."/>
            <person name="Grimwood J."/>
            <person name="Jenkins J."/>
            <person name="Shu S."/>
            <person name="Prochnik S."/>
            <person name="Xin M."/>
            <person name="Ma C."/>
            <person name="Schmutz J."/>
            <person name="Wing R.A."/>
            <person name="Mitchell-Olds T."/>
            <person name="Schumaker K.S."/>
            <person name="Wang X."/>
        </authorList>
    </citation>
    <scope>NUCLEOTIDE SEQUENCE [LARGE SCALE GENOMIC DNA]</scope>
</reference>
<proteinExistence type="predicted"/>